<dbReference type="GO" id="GO:0016853">
    <property type="term" value="F:isomerase activity"/>
    <property type="evidence" value="ECO:0007669"/>
    <property type="project" value="UniProtKB-KW"/>
</dbReference>
<gene>
    <name evidence="1" type="ORF">OW729_09095</name>
</gene>
<sequence length="97" mass="12006">MYQMDKYEKIIDIICGMKGIEKEELYKILKDRDCKYLLFLLLKKYNCDNPNKINKDFFINNKRIIRYNIKKGEEKFMINKEFREIYFEVKSKLEKTN</sequence>
<name>A0ABT4DC04_9CLOT</name>
<evidence type="ECO:0000313" key="2">
    <source>
        <dbReference type="Proteomes" id="UP001144612"/>
    </source>
</evidence>
<proteinExistence type="predicted"/>
<dbReference type="Proteomes" id="UP001144612">
    <property type="component" value="Unassembled WGS sequence"/>
</dbReference>
<comment type="caution">
    <text evidence="1">The sequence shown here is derived from an EMBL/GenBank/DDBJ whole genome shotgun (WGS) entry which is preliminary data.</text>
</comment>
<organism evidence="1 2">
    <name type="scientific">Clostridium brassicae</name>
    <dbReference type="NCBI Taxonomy" id="2999072"/>
    <lineage>
        <taxon>Bacteria</taxon>
        <taxon>Bacillati</taxon>
        <taxon>Bacillota</taxon>
        <taxon>Clostridia</taxon>
        <taxon>Eubacteriales</taxon>
        <taxon>Clostridiaceae</taxon>
        <taxon>Clostridium</taxon>
    </lineage>
</organism>
<protein>
    <submittedName>
        <fullName evidence="1">Ribose-5-phosphate isomerase</fullName>
    </submittedName>
</protein>
<accession>A0ABT4DC04</accession>
<reference evidence="1" key="1">
    <citation type="submission" date="2022-12" db="EMBL/GenBank/DDBJ databases">
        <title>Clostridium sp. nov., isolated from industrial wastewater.</title>
        <authorList>
            <person name="Jiayan W."/>
        </authorList>
    </citation>
    <scope>NUCLEOTIDE SEQUENCE</scope>
    <source>
        <strain evidence="1">ZC22-4</strain>
    </source>
</reference>
<dbReference type="EMBL" id="JAPQFJ010000008">
    <property type="protein sequence ID" value="MCY6958761.1"/>
    <property type="molecule type" value="Genomic_DNA"/>
</dbReference>
<keyword evidence="2" id="KW-1185">Reference proteome</keyword>
<dbReference type="RefSeq" id="WP_268061177.1">
    <property type="nucleotide sequence ID" value="NZ_JAPQFJ010000008.1"/>
</dbReference>
<evidence type="ECO:0000313" key="1">
    <source>
        <dbReference type="EMBL" id="MCY6958761.1"/>
    </source>
</evidence>
<keyword evidence="1" id="KW-0413">Isomerase</keyword>